<reference evidence="5" key="1">
    <citation type="submission" date="2020-12" db="EMBL/GenBank/DDBJ databases">
        <title>Metabolic potential, ecology and presence of endohyphal bacteria is reflected in genomic diversity of Mucoromycotina.</title>
        <authorList>
            <person name="Muszewska A."/>
            <person name="Okrasinska A."/>
            <person name="Steczkiewicz K."/>
            <person name="Drgas O."/>
            <person name="Orlowska M."/>
            <person name="Perlinska-Lenart U."/>
            <person name="Aleksandrzak-Piekarczyk T."/>
            <person name="Szatraj K."/>
            <person name="Zielenkiewicz U."/>
            <person name="Pilsyk S."/>
            <person name="Malc E."/>
            <person name="Mieczkowski P."/>
            <person name="Kruszewska J.S."/>
            <person name="Biernat P."/>
            <person name="Pawlowska J."/>
        </authorList>
    </citation>
    <scope>NUCLEOTIDE SEQUENCE</scope>
    <source>
        <strain evidence="5">CBS 226.32</strain>
    </source>
</reference>
<evidence type="ECO:0000256" key="1">
    <source>
        <dbReference type="ARBA" id="ARBA00022723"/>
    </source>
</evidence>
<dbReference type="SMART" id="SM01328">
    <property type="entry name" value="zf-3CxxC"/>
    <property type="match status" value="1"/>
</dbReference>
<keyword evidence="6" id="KW-1185">Reference proteome</keyword>
<evidence type="ECO:0000256" key="3">
    <source>
        <dbReference type="ARBA" id="ARBA00022833"/>
    </source>
</evidence>
<dbReference type="GO" id="GO:0008270">
    <property type="term" value="F:zinc ion binding"/>
    <property type="evidence" value="ECO:0007669"/>
    <property type="project" value="UniProtKB-KW"/>
</dbReference>
<proteinExistence type="predicted"/>
<evidence type="ECO:0000259" key="4">
    <source>
        <dbReference type="SMART" id="SM01328"/>
    </source>
</evidence>
<dbReference type="OrthoDB" id="10038672at2759"/>
<evidence type="ECO:0000313" key="5">
    <source>
        <dbReference type="EMBL" id="KAG2200419.1"/>
    </source>
</evidence>
<dbReference type="InterPro" id="IPR027377">
    <property type="entry name" value="ZAR1/RTP1-5-like_Znf-3CxxC"/>
</dbReference>
<evidence type="ECO:0000313" key="6">
    <source>
        <dbReference type="Proteomes" id="UP000650833"/>
    </source>
</evidence>
<evidence type="ECO:0000256" key="2">
    <source>
        <dbReference type="ARBA" id="ARBA00022771"/>
    </source>
</evidence>
<feature type="domain" description="3CxxC-type" evidence="4">
    <location>
        <begin position="16"/>
        <end position="85"/>
    </location>
</feature>
<keyword evidence="3" id="KW-0862">Zinc</keyword>
<keyword evidence="1" id="KW-0479">Metal-binding</keyword>
<name>A0A8H7QX74_9FUNG</name>
<accession>A0A8H7QX74</accession>
<dbReference type="EMBL" id="JAEPRC010000317">
    <property type="protein sequence ID" value="KAG2200419.1"/>
    <property type="molecule type" value="Genomic_DNA"/>
</dbReference>
<gene>
    <name evidence="5" type="ORF">INT46_002286</name>
</gene>
<sequence>MSSYVDSFHDRAPFNVRIVKFGCLNCGRRWQSANGSLQDYQRCKGCFEKTFPSSYKIQAPNKRGNENKGTFRPHNSELCGKCDRLGYSCMEIEADDCQDDIIVIAADEEDVVLTKSNDLSSFIVISPMKDKEKSGLNQLFENVKKPVVLFMKKDEEEKPKLQQLVSTDKTVRENISKVQDKVSLLNINEKLQYNDNYYYYKNDDLLNMKDYSYDLDEQKMFEENFLD</sequence>
<organism evidence="5 6">
    <name type="scientific">Mucor plumbeus</name>
    <dbReference type="NCBI Taxonomy" id="97098"/>
    <lineage>
        <taxon>Eukaryota</taxon>
        <taxon>Fungi</taxon>
        <taxon>Fungi incertae sedis</taxon>
        <taxon>Mucoromycota</taxon>
        <taxon>Mucoromycotina</taxon>
        <taxon>Mucoromycetes</taxon>
        <taxon>Mucorales</taxon>
        <taxon>Mucorineae</taxon>
        <taxon>Mucoraceae</taxon>
        <taxon>Mucor</taxon>
    </lineage>
</organism>
<comment type="caution">
    <text evidence="5">The sequence shown here is derived from an EMBL/GenBank/DDBJ whole genome shotgun (WGS) entry which is preliminary data.</text>
</comment>
<dbReference type="AlphaFoldDB" id="A0A8H7QX74"/>
<dbReference type="Proteomes" id="UP000650833">
    <property type="component" value="Unassembled WGS sequence"/>
</dbReference>
<keyword evidence="2" id="KW-0863">Zinc-finger</keyword>
<protein>
    <recommendedName>
        <fullName evidence="4">3CxxC-type domain-containing protein</fullName>
    </recommendedName>
</protein>